<feature type="transmembrane region" description="Helical" evidence="6">
    <location>
        <begin position="222"/>
        <end position="241"/>
    </location>
</feature>
<feature type="transmembrane region" description="Helical" evidence="6">
    <location>
        <begin position="296"/>
        <end position="316"/>
    </location>
</feature>
<comment type="similarity">
    <text evidence="2 5">Belongs to the CDP-alcohol phosphatidyltransferase class-I family.</text>
</comment>
<dbReference type="PANTHER" id="PTHR10414:SF71">
    <property type="entry name" value="FI05338P"/>
    <property type="match status" value="1"/>
</dbReference>
<organism evidence="7 8">
    <name type="scientific">Brachionus plicatilis</name>
    <name type="common">Marine rotifer</name>
    <name type="synonym">Brachionus muelleri</name>
    <dbReference type="NCBI Taxonomy" id="10195"/>
    <lineage>
        <taxon>Eukaryota</taxon>
        <taxon>Metazoa</taxon>
        <taxon>Spiralia</taxon>
        <taxon>Gnathifera</taxon>
        <taxon>Rotifera</taxon>
        <taxon>Eurotatoria</taxon>
        <taxon>Monogononta</taxon>
        <taxon>Pseudotrocha</taxon>
        <taxon>Ploima</taxon>
        <taxon>Brachionidae</taxon>
        <taxon>Brachionus</taxon>
    </lineage>
</organism>
<dbReference type="InterPro" id="IPR043130">
    <property type="entry name" value="CDP-OH_PTrfase_TM_dom"/>
</dbReference>
<dbReference type="InterPro" id="IPR000462">
    <property type="entry name" value="CDP-OH_P_trans"/>
</dbReference>
<protein>
    <submittedName>
        <fullName evidence="7">Ethanolaminephosphotransferase 1</fullName>
    </submittedName>
</protein>
<evidence type="ECO:0000313" key="7">
    <source>
        <dbReference type="EMBL" id="RNA01073.1"/>
    </source>
</evidence>
<dbReference type="PANTHER" id="PTHR10414">
    <property type="entry name" value="ETHANOLAMINEPHOSPHOTRANSFERASE"/>
    <property type="match status" value="1"/>
</dbReference>
<comment type="caution">
    <text evidence="7">The sequence shown here is derived from an EMBL/GenBank/DDBJ whole genome shotgun (WGS) entry which is preliminary data.</text>
</comment>
<dbReference type="GO" id="GO:0004307">
    <property type="term" value="F:ethanolaminephosphotransferase activity"/>
    <property type="evidence" value="ECO:0007669"/>
    <property type="project" value="TreeGrafter"/>
</dbReference>
<feature type="transmembrane region" description="Helical" evidence="6">
    <location>
        <begin position="58"/>
        <end position="77"/>
    </location>
</feature>
<dbReference type="InterPro" id="IPR014472">
    <property type="entry name" value="CHOPT"/>
</dbReference>
<feature type="transmembrane region" description="Helical" evidence="6">
    <location>
        <begin position="356"/>
        <end position="373"/>
    </location>
</feature>
<dbReference type="PIRSF" id="PIRSF015665">
    <property type="entry name" value="CHOPT"/>
    <property type="match status" value="1"/>
</dbReference>
<evidence type="ECO:0000256" key="2">
    <source>
        <dbReference type="ARBA" id="ARBA00010441"/>
    </source>
</evidence>
<dbReference type="AlphaFoldDB" id="A0A3M7PPU7"/>
<dbReference type="GO" id="GO:0006646">
    <property type="term" value="P:phosphatidylethanolamine biosynthetic process"/>
    <property type="evidence" value="ECO:0007669"/>
    <property type="project" value="TreeGrafter"/>
</dbReference>
<dbReference type="Pfam" id="PF01066">
    <property type="entry name" value="CDP-OH_P_transf"/>
    <property type="match status" value="1"/>
</dbReference>
<gene>
    <name evidence="7" type="ORF">BpHYR1_051582</name>
</gene>
<dbReference type="PROSITE" id="PS00379">
    <property type="entry name" value="CDP_ALCOHOL_P_TRANSF"/>
    <property type="match status" value="1"/>
</dbReference>
<dbReference type="GO" id="GO:0005789">
    <property type="term" value="C:endoplasmic reticulum membrane"/>
    <property type="evidence" value="ECO:0007669"/>
    <property type="project" value="TreeGrafter"/>
</dbReference>
<evidence type="ECO:0000256" key="5">
    <source>
        <dbReference type="RuleBase" id="RU003750"/>
    </source>
</evidence>
<evidence type="ECO:0000256" key="6">
    <source>
        <dbReference type="SAM" id="Phobius"/>
    </source>
</evidence>
<comment type="subcellular location">
    <subcellularLocation>
        <location evidence="1">Membrane</location>
    </subcellularLocation>
</comment>
<reference evidence="7 8" key="1">
    <citation type="journal article" date="2018" name="Sci. Rep.">
        <title>Genomic signatures of local adaptation to the degree of environmental predictability in rotifers.</title>
        <authorList>
            <person name="Franch-Gras L."/>
            <person name="Hahn C."/>
            <person name="Garcia-Roger E.M."/>
            <person name="Carmona M.J."/>
            <person name="Serra M."/>
            <person name="Gomez A."/>
        </authorList>
    </citation>
    <scope>NUCLEOTIDE SEQUENCE [LARGE SCALE GENOMIC DNA]</scope>
    <source>
        <strain evidence="7">HYR1</strain>
    </source>
</reference>
<keyword evidence="6" id="KW-1133">Transmembrane helix</keyword>
<keyword evidence="8" id="KW-1185">Reference proteome</keyword>
<dbReference type="GO" id="GO:0005794">
    <property type="term" value="C:Golgi apparatus"/>
    <property type="evidence" value="ECO:0007669"/>
    <property type="project" value="TreeGrafter"/>
</dbReference>
<evidence type="ECO:0000256" key="1">
    <source>
        <dbReference type="ARBA" id="ARBA00004370"/>
    </source>
</evidence>
<dbReference type="STRING" id="10195.A0A3M7PPU7"/>
<evidence type="ECO:0000256" key="4">
    <source>
        <dbReference type="ARBA" id="ARBA00023136"/>
    </source>
</evidence>
<sequence>MGLLRKLFSYQYITHEHLAGLDRYKYSCIDSSPLSRYVMHPFWNFLVELYPRWLAPNLLTFVGFLCLIVNFLVFSIYDYSFYGYCANQEDCVNLQNLTKNQLYFQNNIFKFETIPSYICSCIPQWLWLVLSICQFLSHHLDGTDGKQARRTGSSSPLGELFDHGLDSWATLFLPVALFSIFGRNEPFGITAFSMYGLLWLILGSFIISHWEKYNTGVLFLPWSYDLSQVGMTFLFFGTFLFGQKIWYFQIGPILFTQFVVAVIYVASIGLSLPFSLYNMYVAYSNKSFKQESIYEGVRPIFSTLYLFVIQLIWIKYSKINILDLEPRAFFWLTGTLFSNISCRLIVAQMTSTRCQIFNWTLIPLTIIVALFTLNFKGSVIEPFLTPNAEVNSLYFMSVLITIAHIHYGICMVRQICEHLNIYCFNITSKPVKKTD</sequence>
<dbReference type="InterPro" id="IPR048254">
    <property type="entry name" value="CDP_ALCOHOL_P_TRANSF_CS"/>
</dbReference>
<feature type="transmembrane region" description="Helical" evidence="6">
    <location>
        <begin position="393"/>
        <end position="409"/>
    </location>
</feature>
<dbReference type="EMBL" id="REGN01009484">
    <property type="protein sequence ID" value="RNA01073.1"/>
    <property type="molecule type" value="Genomic_DNA"/>
</dbReference>
<feature type="transmembrane region" description="Helical" evidence="6">
    <location>
        <begin position="189"/>
        <end position="210"/>
    </location>
</feature>
<feature type="transmembrane region" description="Helical" evidence="6">
    <location>
        <begin position="328"/>
        <end position="350"/>
    </location>
</feature>
<keyword evidence="6" id="KW-0812">Transmembrane</keyword>
<dbReference type="OrthoDB" id="196717at2759"/>
<name>A0A3M7PPU7_BRAPC</name>
<feature type="transmembrane region" description="Helical" evidence="6">
    <location>
        <begin position="253"/>
        <end position="276"/>
    </location>
</feature>
<evidence type="ECO:0000313" key="8">
    <source>
        <dbReference type="Proteomes" id="UP000276133"/>
    </source>
</evidence>
<dbReference type="Proteomes" id="UP000276133">
    <property type="component" value="Unassembled WGS sequence"/>
</dbReference>
<accession>A0A3M7PPU7</accession>
<proteinExistence type="inferred from homology"/>
<keyword evidence="3 5" id="KW-0808">Transferase</keyword>
<keyword evidence="4 6" id="KW-0472">Membrane</keyword>
<evidence type="ECO:0000256" key="3">
    <source>
        <dbReference type="ARBA" id="ARBA00022679"/>
    </source>
</evidence>
<dbReference type="Gene3D" id="1.20.120.1760">
    <property type="match status" value="1"/>
</dbReference>